<organism evidence="1 2">
    <name type="scientific">Armillaria gallica</name>
    <name type="common">Bulbous honey fungus</name>
    <name type="synonym">Armillaria bulbosa</name>
    <dbReference type="NCBI Taxonomy" id="47427"/>
    <lineage>
        <taxon>Eukaryota</taxon>
        <taxon>Fungi</taxon>
        <taxon>Dikarya</taxon>
        <taxon>Basidiomycota</taxon>
        <taxon>Agaricomycotina</taxon>
        <taxon>Agaricomycetes</taxon>
        <taxon>Agaricomycetidae</taxon>
        <taxon>Agaricales</taxon>
        <taxon>Marasmiineae</taxon>
        <taxon>Physalacriaceae</taxon>
        <taxon>Armillaria</taxon>
    </lineage>
</organism>
<keyword evidence="2" id="KW-1185">Reference proteome</keyword>
<reference evidence="2" key="1">
    <citation type="journal article" date="2017" name="Nat. Ecol. Evol.">
        <title>Genome expansion and lineage-specific genetic innovations in the forest pathogenic fungi Armillaria.</title>
        <authorList>
            <person name="Sipos G."/>
            <person name="Prasanna A.N."/>
            <person name="Walter M.C."/>
            <person name="O'Connor E."/>
            <person name="Balint B."/>
            <person name="Krizsan K."/>
            <person name="Kiss B."/>
            <person name="Hess J."/>
            <person name="Varga T."/>
            <person name="Slot J."/>
            <person name="Riley R."/>
            <person name="Boka B."/>
            <person name="Rigling D."/>
            <person name="Barry K."/>
            <person name="Lee J."/>
            <person name="Mihaltcheva S."/>
            <person name="LaButti K."/>
            <person name="Lipzen A."/>
            <person name="Waldron R."/>
            <person name="Moloney N.M."/>
            <person name="Sperisen C."/>
            <person name="Kredics L."/>
            <person name="Vagvoelgyi C."/>
            <person name="Patrignani A."/>
            <person name="Fitzpatrick D."/>
            <person name="Nagy I."/>
            <person name="Doyle S."/>
            <person name="Anderson J.B."/>
            <person name="Grigoriev I.V."/>
            <person name="Gueldener U."/>
            <person name="Muensterkoetter M."/>
            <person name="Nagy L.G."/>
        </authorList>
    </citation>
    <scope>NUCLEOTIDE SEQUENCE [LARGE SCALE GENOMIC DNA]</scope>
    <source>
        <strain evidence="2">Ar21-2</strain>
    </source>
</reference>
<dbReference type="InParanoid" id="A0A2H3DK54"/>
<accession>A0A2H3DK54</accession>
<proteinExistence type="predicted"/>
<name>A0A2H3DK54_ARMGA</name>
<dbReference type="AlphaFoldDB" id="A0A2H3DK54"/>
<dbReference type="OrthoDB" id="3115473at2759"/>
<evidence type="ECO:0000313" key="2">
    <source>
        <dbReference type="Proteomes" id="UP000217790"/>
    </source>
</evidence>
<dbReference type="EMBL" id="KZ293672">
    <property type="protein sequence ID" value="PBK88643.1"/>
    <property type="molecule type" value="Genomic_DNA"/>
</dbReference>
<gene>
    <name evidence="1" type="ORF">ARMGADRAFT_1016064</name>
</gene>
<evidence type="ECO:0000313" key="1">
    <source>
        <dbReference type="EMBL" id="PBK88643.1"/>
    </source>
</evidence>
<protein>
    <submittedName>
        <fullName evidence="1">Uncharacterized protein</fullName>
    </submittedName>
</protein>
<sequence>MTLCVPHFSAQRLTIMSFILNNLPCRLPRVLLEADVPDTDDRRLSALYPRYYNPLYF</sequence>
<dbReference type="Proteomes" id="UP000217790">
    <property type="component" value="Unassembled WGS sequence"/>
</dbReference>